<dbReference type="InterPro" id="IPR056600">
    <property type="entry name" value="GBD_T9SS_assoc"/>
</dbReference>
<feature type="domain" description="Fibronectin type-III" evidence="3">
    <location>
        <begin position="470"/>
        <end position="558"/>
    </location>
</feature>
<dbReference type="Proteomes" id="UP000805085">
    <property type="component" value="Unassembled WGS sequence"/>
</dbReference>
<dbReference type="InterPro" id="IPR000998">
    <property type="entry name" value="MAM_dom"/>
</dbReference>
<dbReference type="EMBL" id="JABRWQ010000001">
    <property type="protein sequence ID" value="NRD22307.1"/>
    <property type="molecule type" value="Genomic_DNA"/>
</dbReference>
<comment type="caution">
    <text evidence="4">The sequence shown here is derived from an EMBL/GenBank/DDBJ whole genome shotgun (WGS) entry which is preliminary data.</text>
</comment>
<evidence type="ECO:0000259" key="2">
    <source>
        <dbReference type="PROSITE" id="PS50060"/>
    </source>
</evidence>
<dbReference type="Pfam" id="PF23759">
    <property type="entry name" value="GBD_T9SS_assoc"/>
    <property type="match status" value="1"/>
</dbReference>
<name>A0ABX2E249_9FLAO</name>
<organism evidence="4 5">
    <name type="scientific">Winogradskyella litoriviva</name>
    <dbReference type="NCBI Taxonomy" id="1220182"/>
    <lineage>
        <taxon>Bacteria</taxon>
        <taxon>Pseudomonadati</taxon>
        <taxon>Bacteroidota</taxon>
        <taxon>Flavobacteriia</taxon>
        <taxon>Flavobacteriales</taxon>
        <taxon>Flavobacteriaceae</taxon>
        <taxon>Winogradskyella</taxon>
    </lineage>
</organism>
<dbReference type="InterPro" id="IPR045474">
    <property type="entry name" value="GEVED"/>
</dbReference>
<evidence type="ECO:0000313" key="4">
    <source>
        <dbReference type="EMBL" id="NRD22307.1"/>
    </source>
</evidence>
<accession>A0ABX2E249</accession>
<dbReference type="InterPro" id="IPR013320">
    <property type="entry name" value="ConA-like_dom_sf"/>
</dbReference>
<dbReference type="SUPFAM" id="SSF49265">
    <property type="entry name" value="Fibronectin type III"/>
    <property type="match status" value="3"/>
</dbReference>
<feature type="chain" id="PRO_5046915445" evidence="1">
    <location>
        <begin position="21"/>
        <end position="1822"/>
    </location>
</feature>
<keyword evidence="1" id="KW-0732">Signal</keyword>
<dbReference type="CDD" id="cd00063">
    <property type="entry name" value="FN3"/>
    <property type="match status" value="2"/>
</dbReference>
<dbReference type="InterPro" id="IPR013783">
    <property type="entry name" value="Ig-like_fold"/>
</dbReference>
<dbReference type="Pfam" id="PF00041">
    <property type="entry name" value="fn3"/>
    <property type="match status" value="2"/>
</dbReference>
<dbReference type="Gene3D" id="2.60.120.200">
    <property type="match status" value="1"/>
</dbReference>
<feature type="domain" description="MAM" evidence="2">
    <location>
        <begin position="304"/>
        <end position="470"/>
    </location>
</feature>
<dbReference type="PROSITE" id="PS50853">
    <property type="entry name" value="FN3"/>
    <property type="match status" value="3"/>
</dbReference>
<evidence type="ECO:0000256" key="1">
    <source>
        <dbReference type="SAM" id="SignalP"/>
    </source>
</evidence>
<dbReference type="InterPro" id="IPR036116">
    <property type="entry name" value="FN3_sf"/>
</dbReference>
<dbReference type="Pfam" id="PF13585">
    <property type="entry name" value="CHU_C"/>
    <property type="match status" value="1"/>
</dbReference>
<dbReference type="SMART" id="SM00060">
    <property type="entry name" value="FN3"/>
    <property type="match status" value="3"/>
</dbReference>
<keyword evidence="5" id="KW-1185">Reference proteome</keyword>
<evidence type="ECO:0000313" key="5">
    <source>
        <dbReference type="Proteomes" id="UP000805085"/>
    </source>
</evidence>
<proteinExistence type="predicted"/>
<feature type="domain" description="Fibronectin type-III" evidence="3">
    <location>
        <begin position="204"/>
        <end position="298"/>
    </location>
</feature>
<dbReference type="Pfam" id="PF20009">
    <property type="entry name" value="GEVED"/>
    <property type="match status" value="1"/>
</dbReference>
<protein>
    <submittedName>
        <fullName evidence="4">Fibronectin type III domain-containing protein</fullName>
    </submittedName>
</protein>
<feature type="domain" description="Fibronectin type-III" evidence="3">
    <location>
        <begin position="738"/>
        <end position="830"/>
    </location>
</feature>
<gene>
    <name evidence="4" type="ORF">HNV10_03585</name>
</gene>
<feature type="signal peptide" evidence="1">
    <location>
        <begin position="1"/>
        <end position="20"/>
    </location>
</feature>
<evidence type="ECO:0000259" key="3">
    <source>
        <dbReference type="PROSITE" id="PS50853"/>
    </source>
</evidence>
<sequence>MKKSTLLLFALFAMLSQVNSQVTIGAGNLESENAPFEAYYGYSYSQTVYLASEINASGNITDIQWYYSGTTALPNSQELVIYMAELPRTEYADTDDWEPIASFTQVYTGGITVTAGTEGWVTITLDTPFAYTGTDNLVIAVEENLVDYDNFADDFYNSQVATNRTISYYNDSTNPDPATPPTANNIDDTIPNIILGGITQACPTPSDISASGITSDEAMLSWTEIGSSTDWNIEYNSGADFTPGNSEEENAIAVTGTPNTTLTGLTPASTYYIYYQSNCGSGELSSWAGPLIIDTECVTFIAPYTQGFENAGDIPLCWSNTGAEEWEFADDTGFDHIGDNGTITGSTATNGYFAWVDSSGTEGPSTLTTPLVDVSGLIAPALSFYEISDNEGNANSTLDVEVWDGAAWNSMATYNTNTSGWELKVIDLSTLTITGDVQARFIFSETESGDFYDDIAIDDVTFDEAPSCFNPTTLTASAITSNSAELSWSQDGSVTMWNIEIVTAGTAATGTPTDTDISNPYTASGLSAITGYEYYVQANCGSELSGWAGPFAFETLCDVFIPDYIQNFTNIPADCWEVADNGDATTGPTDLGNSSWTQDGFLNDGFDGAYKINLWVASKSDWLISPQFDLTGGPFQVEFDFGVMTFGSSTTAGTLGSDDTVQLLMTNDNGATWINLLTYDTNSVIAATGEHPVVDLTAYAGQIVQFGIFASEGTVDDTADNDVFVDNFRVRGIPTCPEPSDLTANNLSLTSTEVGWTESGTATSWNIQYGEAGFALGTGTIEAGVTTNPYVLTGLTSDTSYEFYVSAICGPGDESSYFGPFQFFTGYCESIPTSNDGDGVNYVNLGVTTFTSLGDLTYENHTTPSVNVFQGINTNVEIEFGHGFTYGTNIWIDFDDNLVFDDTELVYQGTSSGASSPHLLDASFVMPITAPLGEHRMRIGSADFGQSTPDPCYNGSWGVTLDFTVNIQELLCTLAEADYTVTPDCDNSQFYIDVNVTSLGDATSLEISNTLDTSTVQATATGVYQAGPFPFGSSVKVFVTNEQDNNCVISSETYEVLACPPANDDCVDAIAAVVNATSTCDATTPGTILAATPSGVTEGSCTGSPDDDVWFSFEALDEIQIISIINIVGGTTNIDHALYEGTCGSLTELYCSNDAAAITPSLVIGNTYYVRVFSGGTQPETSTFDLCIKPAPTNIICDNAENFCSVGGALTTPNVIGIPSTGPVACLGSIPNPTWNIIQVGESGPIEIQIEQTDANGNGLDVDFVIWGPFTSVTQACTDILLEDCPSCPFSNNPDTGFYPLGNIVDCSYSASSIENLSIDNAVSGEIYMLLVTNFNGGAGDITIEQTNADASDNGTIEAEIDAQITSNEVGIPEDNDPTEADEVSVCGYETVTLSTNSPFADEFIWYEDGFVIPNETSSTLTVPSAGFGIGGATKYLVQAFDNQCGSDAFSQEVIINFYDDPGTIAPQNITVCDGPEANGSEEFDLDALTTDLGLGDGFTVSYYTNTGDANQAINAVSSPYTSTGETLIIRIEDTDAATNDFLGCRQLSQVELTVNPRPSINQPANFIVCDDEDGAVDGETNFDLTSINADVTTDTNIEITYHNSQADADADTAAIASPYTSQGETIYVRAEDTVTGCYSTTSFNLEVNIVPLASFDESYVYAVCPNATVPVTIGITGTNFTADDVTVSWSLNGNPISGNGLTLNSVLVEGDYSATIEFNDTGCANTITTFVVELESCVFPEGISPGVSPGQNDTFDLTSFNVTKLEIFNRNGTLVYSKNNYTNEWYGQTNDGDELPVGTYFYTVVYEGGAKSKSSWVYINR</sequence>
<dbReference type="SUPFAM" id="SSF49899">
    <property type="entry name" value="Concanavalin A-like lectins/glucanases"/>
    <property type="match status" value="1"/>
</dbReference>
<dbReference type="RefSeq" id="WP_173299942.1">
    <property type="nucleotide sequence ID" value="NZ_JABRWQ010000001.1"/>
</dbReference>
<dbReference type="PROSITE" id="PS50060">
    <property type="entry name" value="MAM_2"/>
    <property type="match status" value="1"/>
</dbReference>
<dbReference type="Gene3D" id="2.60.40.10">
    <property type="entry name" value="Immunoglobulins"/>
    <property type="match status" value="3"/>
</dbReference>
<reference evidence="4 5" key="1">
    <citation type="journal article" date="2015" name="Int. J. Syst. Evol. Microbiol.">
        <title>Winogradskyella litoriviva sp. nov., isolated from coastal seawater.</title>
        <authorList>
            <person name="Nedashkovskaya O.I."/>
            <person name="Kukhlevskiy A.D."/>
            <person name="Zhukova N.V."/>
            <person name="Kim S.J."/>
            <person name="Rhee S.K."/>
            <person name="Mikhailov V.V."/>
        </authorList>
    </citation>
    <scope>NUCLEOTIDE SEQUENCE [LARGE SCALE GENOMIC DNA]</scope>
    <source>
        <strain evidence="4 5">KMM6491</strain>
    </source>
</reference>
<dbReference type="InterPro" id="IPR003961">
    <property type="entry name" value="FN3_dom"/>
</dbReference>